<dbReference type="InterPro" id="IPR009030">
    <property type="entry name" value="Growth_fac_rcpt_cys_sf"/>
</dbReference>
<dbReference type="PROSITE" id="PS51181">
    <property type="entry name" value="PPASE_TENSIN"/>
    <property type="match status" value="1"/>
</dbReference>
<dbReference type="PROSITE" id="PS50001">
    <property type="entry name" value="SH2"/>
    <property type="match status" value="1"/>
</dbReference>
<feature type="compositionally biased region" description="Polar residues" evidence="18">
    <location>
        <begin position="1503"/>
        <end position="1516"/>
    </location>
</feature>
<dbReference type="InterPro" id="IPR017891">
    <property type="entry name" value="Insulin_GF-bd_Cys-rich_CS"/>
</dbReference>
<keyword evidence="13" id="KW-1015">Disulfide bond</keyword>
<evidence type="ECO:0000313" key="25">
    <source>
        <dbReference type="EMBL" id="TKS79699.1"/>
    </source>
</evidence>
<dbReference type="Gene3D" id="2.60.40.1110">
    <property type="match status" value="1"/>
</dbReference>
<feature type="compositionally biased region" description="Basic and acidic residues" evidence="18">
    <location>
        <begin position="1042"/>
        <end position="1052"/>
    </location>
</feature>
<comment type="caution">
    <text evidence="17">Lacks conserved residue(s) required for the propagation of feature annotation.</text>
</comment>
<dbReference type="SUPFAM" id="SSF55550">
    <property type="entry name" value="SH2 domain"/>
    <property type="match status" value="1"/>
</dbReference>
<dbReference type="InterPro" id="IPR000716">
    <property type="entry name" value="Thyroglobulin_1"/>
</dbReference>
<dbReference type="GO" id="GO:0005925">
    <property type="term" value="C:focal adhesion"/>
    <property type="evidence" value="ECO:0007669"/>
    <property type="project" value="UniProtKB-SubCell"/>
</dbReference>
<feature type="domain" description="Tyrosine specific protein phosphatases" evidence="20">
    <location>
        <begin position="103"/>
        <end position="142"/>
    </location>
</feature>
<dbReference type="PANTHER" id="PTHR45734:SF5">
    <property type="entry name" value="TENSIN-3"/>
    <property type="match status" value="1"/>
</dbReference>
<dbReference type="FunFam" id="2.30.29.30:FF:000039">
    <property type="entry name" value="Tensin 1"/>
    <property type="match status" value="1"/>
</dbReference>
<dbReference type="InterPro" id="IPR000387">
    <property type="entry name" value="Tyr_Pase_dom"/>
</dbReference>
<evidence type="ECO:0000256" key="9">
    <source>
        <dbReference type="ARBA" id="ARBA00022801"/>
    </source>
</evidence>
<dbReference type="FunFam" id="4.10.800.10:FF:000005">
    <property type="entry name" value="Putative insulin-like growth factor-binding protein 5"/>
    <property type="match status" value="1"/>
</dbReference>
<evidence type="ECO:0000256" key="3">
    <source>
        <dbReference type="ARBA" id="ARBA00004613"/>
    </source>
</evidence>
<feature type="region of interest" description="Disordered" evidence="18">
    <location>
        <begin position="441"/>
        <end position="462"/>
    </location>
</feature>
<feature type="domain" description="SH2" evidence="19">
    <location>
        <begin position="1116"/>
        <end position="1226"/>
    </location>
</feature>
<evidence type="ECO:0000256" key="12">
    <source>
        <dbReference type="ARBA" id="ARBA00022999"/>
    </source>
</evidence>
<dbReference type="Gene3D" id="4.10.40.20">
    <property type="match status" value="1"/>
</dbReference>
<evidence type="ECO:0000256" key="13">
    <source>
        <dbReference type="ARBA" id="ARBA00023157"/>
    </source>
</evidence>
<feature type="region of interest" description="Disordered" evidence="18">
    <location>
        <begin position="1634"/>
        <end position="1655"/>
    </location>
</feature>
<dbReference type="SUPFAM" id="SSF50729">
    <property type="entry name" value="PH domain-like"/>
    <property type="match status" value="1"/>
</dbReference>
<dbReference type="PROSITE" id="PS50056">
    <property type="entry name" value="TYR_PHOSPHATASE_2"/>
    <property type="match status" value="1"/>
</dbReference>
<feature type="region of interest" description="Disordered" evidence="18">
    <location>
        <begin position="906"/>
        <end position="1002"/>
    </location>
</feature>
<evidence type="ECO:0000313" key="26">
    <source>
        <dbReference type="Proteomes" id="UP000298787"/>
    </source>
</evidence>
<dbReference type="InterPro" id="IPR014020">
    <property type="entry name" value="Tensin_C2-dom"/>
</dbReference>
<evidence type="ECO:0000259" key="22">
    <source>
        <dbReference type="PROSITE" id="PS51181"/>
    </source>
</evidence>
<feature type="compositionally biased region" description="Polar residues" evidence="18">
    <location>
        <begin position="906"/>
        <end position="918"/>
    </location>
</feature>
<accession>A0A4U5UX38</accession>
<dbReference type="Gene3D" id="2.30.29.30">
    <property type="entry name" value="Pleckstrin-homology domain (PH domain)/Phosphotyrosine-binding domain (PTB)"/>
    <property type="match status" value="1"/>
</dbReference>
<evidence type="ECO:0000256" key="15">
    <source>
        <dbReference type="ARBA" id="ARBA00023273"/>
    </source>
</evidence>
<dbReference type="CDD" id="cd09927">
    <property type="entry name" value="SH2_Tensin_like"/>
    <property type="match status" value="1"/>
</dbReference>
<dbReference type="GO" id="GO:0004721">
    <property type="term" value="F:phosphoprotein phosphatase activity"/>
    <property type="evidence" value="ECO:0007669"/>
    <property type="project" value="UniProtKB-KW"/>
</dbReference>
<dbReference type="SMART" id="SM00211">
    <property type="entry name" value="TY"/>
    <property type="match status" value="1"/>
</dbReference>
<feature type="domain" description="C2 tensin-type" evidence="23">
    <location>
        <begin position="175"/>
        <end position="301"/>
    </location>
</feature>
<feature type="region of interest" description="Disordered" evidence="18">
    <location>
        <begin position="741"/>
        <end position="765"/>
    </location>
</feature>
<feature type="region of interest" description="Disordered" evidence="18">
    <location>
        <begin position="501"/>
        <end position="580"/>
    </location>
</feature>
<dbReference type="SMART" id="SM00252">
    <property type="entry name" value="SH2"/>
    <property type="match status" value="1"/>
</dbReference>
<protein>
    <submittedName>
        <fullName evidence="25">Tensin-3 Tensin-like SH2 domain-containing protein 1</fullName>
    </submittedName>
</protein>
<keyword evidence="7" id="KW-0341">Growth regulation</keyword>
<keyword evidence="15" id="KW-0966">Cell projection</keyword>
<proteinExistence type="inferred from homology"/>
<dbReference type="Gene3D" id="3.90.190.10">
    <property type="entry name" value="Protein tyrosine phosphatase superfamily"/>
    <property type="match status" value="1"/>
</dbReference>
<dbReference type="SUPFAM" id="SSF57610">
    <property type="entry name" value="Thyroglobulin type-1 domain"/>
    <property type="match status" value="1"/>
</dbReference>
<feature type="compositionally biased region" description="Polar residues" evidence="18">
    <location>
        <begin position="741"/>
        <end position="762"/>
    </location>
</feature>
<dbReference type="SMART" id="SM00121">
    <property type="entry name" value="IB"/>
    <property type="match status" value="1"/>
</dbReference>
<dbReference type="InterPro" id="IPR006020">
    <property type="entry name" value="PTB/PI_dom"/>
</dbReference>
<comment type="subcellular location">
    <subcellularLocation>
        <location evidence="1">Cell junction</location>
        <location evidence="1">Focal adhesion</location>
    </subcellularLocation>
    <subcellularLocation>
        <location evidence="2">Cell projection</location>
    </subcellularLocation>
    <subcellularLocation>
        <location evidence="3">Secreted</location>
    </subcellularLocation>
</comment>
<organism evidence="25 26">
    <name type="scientific">Collichthys lucidus</name>
    <name type="common">Big head croaker</name>
    <name type="synonym">Sciaena lucida</name>
    <dbReference type="NCBI Taxonomy" id="240159"/>
    <lineage>
        <taxon>Eukaryota</taxon>
        <taxon>Metazoa</taxon>
        <taxon>Chordata</taxon>
        <taxon>Craniata</taxon>
        <taxon>Vertebrata</taxon>
        <taxon>Euteleostomi</taxon>
        <taxon>Actinopterygii</taxon>
        <taxon>Neopterygii</taxon>
        <taxon>Teleostei</taxon>
        <taxon>Neoteleostei</taxon>
        <taxon>Acanthomorphata</taxon>
        <taxon>Eupercaria</taxon>
        <taxon>Sciaenidae</taxon>
        <taxon>Collichthys</taxon>
    </lineage>
</organism>
<evidence type="ECO:0000256" key="8">
    <source>
        <dbReference type="ARBA" id="ARBA00022729"/>
    </source>
</evidence>
<dbReference type="SUPFAM" id="SSF52799">
    <property type="entry name" value="(Phosphotyrosine protein) phosphatases II"/>
    <property type="match status" value="1"/>
</dbReference>
<dbReference type="FunFam" id="4.10.40.20:FF:000001">
    <property type="entry name" value="Insulin-like growth factor binding protein 5"/>
    <property type="match status" value="1"/>
</dbReference>
<name>A0A4U5UX38_COLLU</name>
<dbReference type="CDD" id="cd00191">
    <property type="entry name" value="TY"/>
    <property type="match status" value="1"/>
</dbReference>
<dbReference type="InterPro" id="IPR003595">
    <property type="entry name" value="Tyr_Pase_cat"/>
</dbReference>
<dbReference type="InterPro" id="IPR000867">
    <property type="entry name" value="IGFBP-like"/>
</dbReference>
<dbReference type="InterPro" id="IPR029023">
    <property type="entry name" value="Tensin_phosphatase"/>
</dbReference>
<evidence type="ECO:0000256" key="1">
    <source>
        <dbReference type="ARBA" id="ARBA00004246"/>
    </source>
</evidence>
<keyword evidence="5" id="KW-0964">Secreted</keyword>
<evidence type="ECO:0000256" key="5">
    <source>
        <dbReference type="ARBA" id="ARBA00022525"/>
    </source>
</evidence>
<feature type="domain" description="Phosphatase tensin-type" evidence="22">
    <location>
        <begin position="1"/>
        <end position="170"/>
    </location>
</feature>
<evidence type="ECO:0000256" key="2">
    <source>
        <dbReference type="ARBA" id="ARBA00004316"/>
    </source>
</evidence>
<dbReference type="SUPFAM" id="SSF49562">
    <property type="entry name" value="C2 domain (Calcium/lipid-binding domain, CaLB)"/>
    <property type="match status" value="1"/>
</dbReference>
<feature type="compositionally biased region" description="Low complexity" evidence="18">
    <location>
        <begin position="385"/>
        <end position="418"/>
    </location>
</feature>
<evidence type="ECO:0000256" key="16">
    <source>
        <dbReference type="PROSITE-ProRule" id="PRU00191"/>
    </source>
</evidence>
<dbReference type="Pfam" id="PF00219">
    <property type="entry name" value="IGFBP"/>
    <property type="match status" value="1"/>
</dbReference>
<dbReference type="InterPro" id="IPR011993">
    <property type="entry name" value="PH-like_dom_sf"/>
</dbReference>
<dbReference type="SUPFAM" id="SSF57184">
    <property type="entry name" value="Growth factor receptor domain"/>
    <property type="match status" value="1"/>
</dbReference>
<evidence type="ECO:0000256" key="6">
    <source>
        <dbReference type="ARBA" id="ARBA00022553"/>
    </source>
</evidence>
<evidence type="ECO:0000259" key="24">
    <source>
        <dbReference type="PROSITE" id="PS51323"/>
    </source>
</evidence>
<evidence type="ECO:0000259" key="21">
    <source>
        <dbReference type="PROSITE" id="PS51162"/>
    </source>
</evidence>
<keyword evidence="9" id="KW-0378">Hydrolase</keyword>
<keyword evidence="12 16" id="KW-0727">SH2 domain</keyword>
<feature type="region of interest" description="Disordered" evidence="18">
    <location>
        <begin position="608"/>
        <end position="637"/>
    </location>
</feature>
<dbReference type="PROSITE" id="PS51182">
    <property type="entry name" value="C2_TENSIN"/>
    <property type="match status" value="1"/>
</dbReference>
<dbReference type="InterPro" id="IPR035012">
    <property type="entry name" value="Tensin-like_SH2"/>
</dbReference>
<keyword evidence="10" id="KW-0904">Protein phosphatase</keyword>
<dbReference type="Gene3D" id="3.30.505.10">
    <property type="entry name" value="SH2 domain"/>
    <property type="match status" value="1"/>
</dbReference>
<keyword evidence="8" id="KW-0732">Signal</keyword>
<evidence type="ECO:0000259" key="23">
    <source>
        <dbReference type="PROSITE" id="PS51182"/>
    </source>
</evidence>
<dbReference type="Pfam" id="PF10409">
    <property type="entry name" value="PTEN_C2"/>
    <property type="match status" value="1"/>
</dbReference>
<dbReference type="Pfam" id="PF00086">
    <property type="entry name" value="Thyroglobulin_1"/>
    <property type="match status" value="1"/>
</dbReference>
<comment type="similarity">
    <text evidence="4">Belongs to the PTEN phosphatase protein family.</text>
</comment>
<feature type="compositionally biased region" description="Polar residues" evidence="18">
    <location>
        <begin position="501"/>
        <end position="514"/>
    </location>
</feature>
<dbReference type="InterPro" id="IPR029021">
    <property type="entry name" value="Prot-tyrosine_phosphatase-like"/>
</dbReference>
<evidence type="ECO:0000256" key="10">
    <source>
        <dbReference type="ARBA" id="ARBA00022912"/>
    </source>
</evidence>
<dbReference type="Pfam" id="PF00017">
    <property type="entry name" value="SH2"/>
    <property type="match status" value="1"/>
</dbReference>
<dbReference type="Gene3D" id="4.10.800.10">
    <property type="entry name" value="Thyroglobulin type-1"/>
    <property type="match status" value="1"/>
</dbReference>
<dbReference type="GO" id="GO:0005576">
    <property type="term" value="C:extracellular region"/>
    <property type="evidence" value="ECO:0007669"/>
    <property type="project" value="UniProtKB-SubCell"/>
</dbReference>
<gene>
    <name evidence="25" type="ORF">D9C73_014071</name>
</gene>
<feature type="domain" description="Thyroglobulin type-1" evidence="21">
    <location>
        <begin position="1574"/>
        <end position="1655"/>
    </location>
</feature>
<feature type="compositionally biased region" description="Low complexity" evidence="18">
    <location>
        <begin position="558"/>
        <end position="573"/>
    </location>
</feature>
<dbReference type="PANTHER" id="PTHR45734">
    <property type="entry name" value="TENSIN"/>
    <property type="match status" value="1"/>
</dbReference>
<dbReference type="Pfam" id="PF08416">
    <property type="entry name" value="PTB"/>
    <property type="match status" value="1"/>
</dbReference>
<keyword evidence="26" id="KW-1185">Reference proteome</keyword>
<dbReference type="InterPro" id="IPR036860">
    <property type="entry name" value="SH2_dom_sf"/>
</dbReference>
<evidence type="ECO:0000256" key="14">
    <source>
        <dbReference type="ARBA" id="ARBA00023183"/>
    </source>
</evidence>
<dbReference type="InterPro" id="IPR036857">
    <property type="entry name" value="Thyroglobulin_1_sf"/>
</dbReference>
<dbReference type="Pfam" id="PF22785">
    <property type="entry name" value="Tc-R-P"/>
    <property type="match status" value="1"/>
</dbReference>
<keyword evidence="11" id="KW-0965">Cell junction</keyword>
<dbReference type="PRINTS" id="PR01976">
    <property type="entry name" value="IGFBPFAMILY"/>
</dbReference>
<evidence type="ECO:0000256" key="11">
    <source>
        <dbReference type="ARBA" id="ARBA00022949"/>
    </source>
</evidence>
<dbReference type="FunFam" id="3.30.505.10:FF:000002">
    <property type="entry name" value="Tensin 1"/>
    <property type="match status" value="1"/>
</dbReference>
<evidence type="ECO:0000259" key="20">
    <source>
        <dbReference type="PROSITE" id="PS50056"/>
    </source>
</evidence>
<feature type="domain" description="IGFBP N-terminal" evidence="24">
    <location>
        <begin position="1393"/>
        <end position="1474"/>
    </location>
</feature>
<dbReference type="PROSITE" id="PS00222">
    <property type="entry name" value="IGFBP_N_1"/>
    <property type="match status" value="1"/>
</dbReference>
<feature type="compositionally biased region" description="Basic and acidic residues" evidence="18">
    <location>
        <begin position="544"/>
        <end position="554"/>
    </location>
</feature>
<evidence type="ECO:0000259" key="19">
    <source>
        <dbReference type="PROSITE" id="PS50001"/>
    </source>
</evidence>
<evidence type="ECO:0000256" key="17">
    <source>
        <dbReference type="PROSITE-ProRule" id="PRU00500"/>
    </source>
</evidence>
<keyword evidence="6" id="KW-0597">Phosphoprotein</keyword>
<dbReference type="InterPro" id="IPR051484">
    <property type="entry name" value="Tensin_PTEN_phosphatase"/>
</dbReference>
<dbReference type="GO" id="GO:0042995">
    <property type="term" value="C:cell projection"/>
    <property type="evidence" value="ECO:0007669"/>
    <property type="project" value="UniProtKB-SubCell"/>
</dbReference>
<feature type="compositionally biased region" description="Polar residues" evidence="18">
    <location>
        <begin position="926"/>
        <end position="944"/>
    </location>
</feature>
<dbReference type="InterPro" id="IPR013625">
    <property type="entry name" value="PTB"/>
</dbReference>
<evidence type="ECO:0000256" key="7">
    <source>
        <dbReference type="ARBA" id="ARBA00022604"/>
    </source>
</evidence>
<feature type="region of interest" description="Disordered" evidence="18">
    <location>
        <begin position="1028"/>
        <end position="1068"/>
    </location>
</feature>
<keyword evidence="14" id="KW-0340">Growth factor binding</keyword>
<dbReference type="InterPro" id="IPR022321">
    <property type="entry name" value="IGFBP_1-6_chordata"/>
</dbReference>
<evidence type="ECO:0000256" key="18">
    <source>
        <dbReference type="SAM" id="MobiDB-lite"/>
    </source>
</evidence>
<dbReference type="PROSITE" id="PS51162">
    <property type="entry name" value="THYROGLOBULIN_1_2"/>
    <property type="match status" value="1"/>
</dbReference>
<feature type="region of interest" description="Disordered" evidence="18">
    <location>
        <begin position="1479"/>
        <end position="1523"/>
    </location>
</feature>
<dbReference type="GO" id="GO:0005520">
    <property type="term" value="F:insulin-like growth factor binding"/>
    <property type="evidence" value="ECO:0007669"/>
    <property type="project" value="InterPro"/>
</dbReference>
<evidence type="ECO:0000256" key="4">
    <source>
        <dbReference type="ARBA" id="ARBA00007881"/>
    </source>
</evidence>
<dbReference type="InterPro" id="IPR035892">
    <property type="entry name" value="C2_domain_sf"/>
</dbReference>
<reference evidence="25 26" key="1">
    <citation type="submission" date="2019-01" db="EMBL/GenBank/DDBJ databases">
        <title>Genome Assembly of Collichthys lucidus.</title>
        <authorList>
            <person name="Cai M."/>
            <person name="Xiao S."/>
        </authorList>
    </citation>
    <scope>NUCLEOTIDE SEQUENCE [LARGE SCALE GENOMIC DNA]</scope>
    <source>
        <strain evidence="25">JT15FE1705JMU</strain>
        <tissue evidence="25">Muscle</tissue>
    </source>
</reference>
<dbReference type="STRING" id="240159.A0A4U5UX38"/>
<dbReference type="Proteomes" id="UP000298787">
    <property type="component" value="Chromosome 12"/>
</dbReference>
<feature type="region of interest" description="Disordered" evidence="18">
    <location>
        <begin position="341"/>
        <end position="427"/>
    </location>
</feature>
<dbReference type="SMART" id="SM00404">
    <property type="entry name" value="PTPc_motif"/>
    <property type="match status" value="1"/>
</dbReference>
<dbReference type="InterPro" id="IPR000980">
    <property type="entry name" value="SH2"/>
</dbReference>
<dbReference type="SMART" id="SM01326">
    <property type="entry name" value="PTEN_C2"/>
    <property type="match status" value="1"/>
</dbReference>
<dbReference type="InterPro" id="IPR033929">
    <property type="entry name" value="Tensin_PTB"/>
</dbReference>
<dbReference type="CDD" id="cd01213">
    <property type="entry name" value="PTB_tensin"/>
    <property type="match status" value="1"/>
</dbReference>
<dbReference type="SMART" id="SM00462">
    <property type="entry name" value="PTB"/>
    <property type="match status" value="1"/>
</dbReference>
<dbReference type="PROSITE" id="PS51323">
    <property type="entry name" value="IGFBP_N_2"/>
    <property type="match status" value="1"/>
</dbReference>
<dbReference type="EMBL" id="CM014089">
    <property type="protein sequence ID" value="TKS79699.1"/>
    <property type="molecule type" value="Genomic_DNA"/>
</dbReference>
<sequence length="1655" mass="182035">MEEGYELDLTYITERIIAVSFPRGCSEEIYSHNLKDVTRMLKSKHADNYLIINLSEKRHDLSRMNPKTLDTGWPDMHAPPLDKICTICKAMESWLNADPLHVVVIHCRGGKGRVGVVISSFVHFTDVSASADQALDRFAMRKYYDDKVSALMTPSQKRYVWILNSLLSGSMKINASPLFLHCVILHGIPNFDATGVCRPYIKVYQGMQAVYSSGIYHIGPGHRGRVCISLEPAQLLKGDIMIKCYHKSDITSEREVIFRLQFHTGAVQGYNLMFEKEDMETANKDPRFADYGKVELVFSEGPEKIPGADRWQNGTDVIVDYNTADPLIRWDSYQNICDGEAPRSQGLTQDKAANKRSPIGGEATLGRGARTTSATSSPDHSDHALSVSSDSGLSSTSLWADRPTPVVTTITPNTTNTIKPNQGPSQQEKVQLKRLLSGFGLEDPSVDEMDDPSPRGGIQQTVPAQVHINGDPRPRERETDILDDEVITGHDLHSVDSLGTLSSSCHKSSQNSLLSDGFGSPGGEEQQSQSQHHLHHPAPPPMEEYERAYTDARRACLSSRSNSVASSNPSSTSMPKQHVYRQGSYSTQSWVRQQQMVAAQQFIYMPEDGNDTERYPGNKQGSSSPKAVLPTEPQGPTRDMTTDALRNAAPHKELATTNNNNNNKRDEEFKSLTMDIDNSIDQLNQLIMDLDPTFVPVSSHSGSIKRNGGTHVNGSVPKCSNGINLRFNDNNSATLKNTQQTAVQSSEGRVSVTRNLSRQGSDVTDHPSFCNSGWGGTEEYRAQRTYSPCVPQSQHHMLFRSDSADFRAHGPDMDSGVEAGSDMTPPTPAFPISPPTPYVKNMSEFTHLRQTPSPSLQSYGGYRTDHEPRGYSDMVSHVGVDSLPDSSINCHRTLSATHSASIVGTLQRTDSSSMNQSWPEHPVLTRHSSLSSYPSARQPPQHSMSLDYGHSPPLHHPHIHPAPNAHSSPRSSQRSRMARYALSRSPAQSFDEQDDLGLGYGTDCPNSTSSLLGNGGMDRELLTTIDGQNQSQIPQMQPPLLPEKKRASDGEHSLGTASPALSGFSSPHSGSSLSIPFPSVLPDLSAQMPGTASPLPDVLATKQVTVKFVQDTSKFWYKPDISRDQAISVLKDKEPGCFIVRDSHSFRGAYGLAMKVATPPPSVLQQTKKGGDLSNELVRHFLIECTQKGVRLKGCPNEPYFGSLTALVCQHSITPLALPCKLIIPDRDPLEDVVETTSQTVTNSAAELLKQGAACNVWYLCSVEMESLTGVQAVQKATSMTLNSNPPPASTVVHFKVSSQGITLTDNQRKLFFRRHYNVNTVIFCALDPQDRKWKKDGCPSAKIFGFVARKTGTSMDNVCHLFAEHDPEQPASAIVNFVSKVMIGSQKSAVGPVIKCEPCDVGARLLCKPLPKDCAEKVREPGCGCCMTCALSFGQPCGVYTGRCGSGLTCQHQPGETKPLQALLEGRGICANATNKRLTARPTPPVNELPENIETQDEERNSTGSGLQTSYSTHRPTGPLRPSLHHFFPSAKSEVLRREQQKRTQSFKMEELPGPLITDQQNFSLETKQEPEYGPCRREIESILSSLKITDILNPRGFRIPNCDKKGFYKKKQCRPSKGRKQGFCWCVDKYGQPLPGFDGKERGDAQYYNSESQ</sequence>